<proteinExistence type="predicted"/>
<accession>A0ABR2AQ58</accession>
<gene>
    <name evidence="2" type="ORF">V6N12_062052</name>
</gene>
<organism evidence="2 3">
    <name type="scientific">Hibiscus sabdariffa</name>
    <name type="common">roselle</name>
    <dbReference type="NCBI Taxonomy" id="183260"/>
    <lineage>
        <taxon>Eukaryota</taxon>
        <taxon>Viridiplantae</taxon>
        <taxon>Streptophyta</taxon>
        <taxon>Embryophyta</taxon>
        <taxon>Tracheophyta</taxon>
        <taxon>Spermatophyta</taxon>
        <taxon>Magnoliopsida</taxon>
        <taxon>eudicotyledons</taxon>
        <taxon>Gunneridae</taxon>
        <taxon>Pentapetalae</taxon>
        <taxon>rosids</taxon>
        <taxon>malvids</taxon>
        <taxon>Malvales</taxon>
        <taxon>Malvaceae</taxon>
        <taxon>Malvoideae</taxon>
        <taxon>Hibiscus</taxon>
    </lineage>
</organism>
<evidence type="ECO:0000313" key="2">
    <source>
        <dbReference type="EMBL" id="KAK8495973.1"/>
    </source>
</evidence>
<comment type="caution">
    <text evidence="2">The sequence shown here is derived from an EMBL/GenBank/DDBJ whole genome shotgun (WGS) entry which is preliminary data.</text>
</comment>
<dbReference type="EMBL" id="JBBPBM010000393">
    <property type="protein sequence ID" value="KAK8495973.1"/>
    <property type="molecule type" value="Genomic_DNA"/>
</dbReference>
<keyword evidence="3" id="KW-1185">Reference proteome</keyword>
<reference evidence="2 3" key="1">
    <citation type="journal article" date="2024" name="G3 (Bethesda)">
        <title>Genome assembly of Hibiscus sabdariffa L. provides insights into metabolisms of medicinal natural products.</title>
        <authorList>
            <person name="Kim T."/>
        </authorList>
    </citation>
    <scope>NUCLEOTIDE SEQUENCE [LARGE SCALE GENOMIC DNA]</scope>
    <source>
        <strain evidence="2">TK-2024</strain>
        <tissue evidence="2">Old leaves</tissue>
    </source>
</reference>
<protein>
    <submittedName>
        <fullName evidence="2">Uncharacterized protein</fullName>
    </submittedName>
</protein>
<feature type="region of interest" description="Disordered" evidence="1">
    <location>
        <begin position="1"/>
        <end position="23"/>
    </location>
</feature>
<evidence type="ECO:0000256" key="1">
    <source>
        <dbReference type="SAM" id="MobiDB-lite"/>
    </source>
</evidence>
<evidence type="ECO:0000313" key="3">
    <source>
        <dbReference type="Proteomes" id="UP001472677"/>
    </source>
</evidence>
<sequence>MIGEPVPTRKEDGVFQPGPGSGPGVSYEPYGPWLARCLSINFNTYARVEEFQIIYDRDEVKTLSNIKHNPLSLENAWDARTAQPTKPSAEWVREREGTAGGNERSSGATPILELRRACC</sequence>
<feature type="region of interest" description="Disordered" evidence="1">
    <location>
        <begin position="80"/>
        <end position="108"/>
    </location>
</feature>
<name>A0ABR2AQ58_9ROSI</name>
<dbReference type="Proteomes" id="UP001472677">
    <property type="component" value="Unassembled WGS sequence"/>
</dbReference>